<reference evidence="1 2" key="1">
    <citation type="submission" date="2020-08" db="EMBL/GenBank/DDBJ databases">
        <title>Genomic Encyclopedia of Type Strains, Phase IV (KMG-IV): sequencing the most valuable type-strain genomes for metagenomic binning, comparative biology and taxonomic classification.</title>
        <authorList>
            <person name="Goeker M."/>
        </authorList>
    </citation>
    <scope>NUCLEOTIDE SEQUENCE [LARGE SCALE GENOMIC DNA]</scope>
    <source>
        <strain evidence="1 2">DSM 45385</strain>
    </source>
</reference>
<sequence length="71" mass="7538">MSALMAYRQGDFSCLVLVDGELKLAQPAGVIGHVDRLLLTRADLEDAGVHRHRSGRLTTAVSTGPAPKSPL</sequence>
<organism evidence="1 2">
    <name type="scientific">Nonomuraea endophytica</name>
    <dbReference type="NCBI Taxonomy" id="714136"/>
    <lineage>
        <taxon>Bacteria</taxon>
        <taxon>Bacillati</taxon>
        <taxon>Actinomycetota</taxon>
        <taxon>Actinomycetes</taxon>
        <taxon>Streptosporangiales</taxon>
        <taxon>Streptosporangiaceae</taxon>
        <taxon>Nonomuraea</taxon>
    </lineage>
</organism>
<dbReference type="RefSeq" id="WP_184972793.1">
    <property type="nucleotide sequence ID" value="NZ_JACHIN010000018.1"/>
</dbReference>
<comment type="caution">
    <text evidence="1">The sequence shown here is derived from an EMBL/GenBank/DDBJ whole genome shotgun (WGS) entry which is preliminary data.</text>
</comment>
<dbReference type="Proteomes" id="UP000568380">
    <property type="component" value="Unassembled WGS sequence"/>
</dbReference>
<dbReference type="EMBL" id="JACHIN010000018">
    <property type="protein sequence ID" value="MBB5083561.1"/>
    <property type="molecule type" value="Genomic_DNA"/>
</dbReference>
<gene>
    <name evidence="1" type="ORF">HNR40_009066</name>
</gene>
<keyword evidence="2" id="KW-1185">Reference proteome</keyword>
<proteinExistence type="predicted"/>
<name>A0A7W8ELE2_9ACTN</name>
<evidence type="ECO:0000313" key="2">
    <source>
        <dbReference type="Proteomes" id="UP000568380"/>
    </source>
</evidence>
<accession>A0A7W8ELE2</accession>
<protein>
    <submittedName>
        <fullName evidence="1">Uncharacterized protein</fullName>
    </submittedName>
</protein>
<dbReference type="AlphaFoldDB" id="A0A7W8ELE2"/>
<evidence type="ECO:0000313" key="1">
    <source>
        <dbReference type="EMBL" id="MBB5083561.1"/>
    </source>
</evidence>